<dbReference type="SUPFAM" id="SSF141868">
    <property type="entry name" value="EAL domain-like"/>
    <property type="match status" value="1"/>
</dbReference>
<dbReference type="PROSITE" id="PS50883">
    <property type="entry name" value="EAL"/>
    <property type="match status" value="1"/>
</dbReference>
<dbReference type="InterPro" id="IPR050706">
    <property type="entry name" value="Cyclic-di-GMP_PDE-like"/>
</dbReference>
<organism evidence="1 2">
    <name type="scientific">Croceibacterium atlanticum</name>
    <dbReference type="NCBI Taxonomy" id="1267766"/>
    <lineage>
        <taxon>Bacteria</taxon>
        <taxon>Pseudomonadati</taxon>
        <taxon>Pseudomonadota</taxon>
        <taxon>Alphaproteobacteria</taxon>
        <taxon>Sphingomonadales</taxon>
        <taxon>Erythrobacteraceae</taxon>
        <taxon>Croceibacterium</taxon>
    </lineage>
</organism>
<dbReference type="InterPro" id="IPR007890">
    <property type="entry name" value="CHASE2"/>
</dbReference>
<gene>
    <name evidence="1" type="primary">dosP</name>
    <name evidence="1" type="ORF">WYH_03126</name>
</gene>
<dbReference type="InterPro" id="IPR043128">
    <property type="entry name" value="Rev_trsase/Diguanyl_cyclase"/>
</dbReference>
<dbReference type="STRING" id="1267766.WYH_03126"/>
<dbReference type="OrthoDB" id="7462471at2"/>
<sequence>MTALTDLWRNQRTRHVAIAALIAFALGISGIASPASNFLRILQSRLASHPASGQVVFIGAPEDLADPSSPGRRAALADLIDGLGRAGPARTFVTDVFDKPSTIEADRRLGDAVAGTSQIYFVRRHMTTMGGDETLRSLPIITGNSDEVVSKEWVDPFGFIWRLPFAVMDDGHKLPSLPAALAGQIGPAGESFAVDYSVSYSTIPAFTMVEAATMLRTDMRKAEEAFAGKTVVIGSGVANTTNVATIPGHPKVPGAMVSIYGAETLLAGLPPEFAWPTMLLFFTGLTLIVAVIKVKRGSRRIGYGLISLTLIGLFAFFTAEHWPANLAETAIFLAIYGGLRLWVARQNASALVHEATGLPTFKALERDLFQMGSVHTASVVVAKVHHFDEVLSALPVEKHGEYLNMIADRLRITQRDLKIYTNGGRYLAWAVQDHGDVRLEAHLKGLRAVFSSPLSVGGTAVDVVITFGVDSTSEGSPVRKIASATAAADKTSEAVAPIHFASASSEADRIWNISLQAKIDDALRTGEIYVVYQPQIDIRSGALFGAEALVRWEDPERGSISPSYFIEQCEQAGRMEALTRKVMRDALSTLAASPLAETGFQLSVNVSATLLADYRVAEILEEALAGVSLDPTQITLEITETARIVDYVKAGLVMERLRQTGVKLSVDDFGVGAASLETLHALPFDEVKIDRSFVAKTPDDRKARKIVESVTMLGKSLGMTVIAEGVEGVEGADVVERLKEAGCDIAQGYYFAKPAKFSRLMEFEAPAKRLTDGVPRRRV</sequence>
<evidence type="ECO:0000313" key="1">
    <source>
        <dbReference type="EMBL" id="AKH44145.1"/>
    </source>
</evidence>
<dbReference type="CDD" id="cd01948">
    <property type="entry name" value="EAL"/>
    <property type="match status" value="1"/>
</dbReference>
<keyword evidence="1" id="KW-0378">Hydrolase</keyword>
<dbReference type="Pfam" id="PF05226">
    <property type="entry name" value="CHASE2"/>
    <property type="match status" value="1"/>
</dbReference>
<dbReference type="AlphaFoldDB" id="A0A0F7KZ83"/>
<dbReference type="PANTHER" id="PTHR33121">
    <property type="entry name" value="CYCLIC DI-GMP PHOSPHODIESTERASE PDEF"/>
    <property type="match status" value="1"/>
</dbReference>
<dbReference type="Proteomes" id="UP000034392">
    <property type="component" value="Chromosome"/>
</dbReference>
<dbReference type="KEGG" id="aay:WYH_03126"/>
<reference evidence="1" key="1">
    <citation type="submission" date="2015-05" db="EMBL/GenBank/DDBJ databases">
        <title>The complete genome of Altererythrobacter atlanticus strain 26DY36.</title>
        <authorList>
            <person name="Wu Y.-H."/>
            <person name="Cheng H."/>
            <person name="Wu X.-W."/>
        </authorList>
    </citation>
    <scope>NUCLEOTIDE SEQUENCE [LARGE SCALE GENOMIC DNA]</scope>
    <source>
        <strain evidence="1">26DY36</strain>
    </source>
</reference>
<dbReference type="PANTHER" id="PTHR33121:SF79">
    <property type="entry name" value="CYCLIC DI-GMP PHOSPHODIESTERASE PDED-RELATED"/>
    <property type="match status" value="1"/>
</dbReference>
<dbReference type="PATRIC" id="fig|1267766.3.peg.3172"/>
<dbReference type="SMART" id="SM00052">
    <property type="entry name" value="EAL"/>
    <property type="match status" value="1"/>
</dbReference>
<name>A0A0F7KZ83_9SPHN</name>
<keyword evidence="2" id="KW-1185">Reference proteome</keyword>
<dbReference type="SMART" id="SM01080">
    <property type="entry name" value="CHASE2"/>
    <property type="match status" value="1"/>
</dbReference>
<dbReference type="InterPro" id="IPR035919">
    <property type="entry name" value="EAL_sf"/>
</dbReference>
<dbReference type="Gene3D" id="3.20.20.450">
    <property type="entry name" value="EAL domain"/>
    <property type="match status" value="1"/>
</dbReference>
<dbReference type="InterPro" id="IPR001633">
    <property type="entry name" value="EAL_dom"/>
</dbReference>
<evidence type="ECO:0000313" key="2">
    <source>
        <dbReference type="Proteomes" id="UP000034392"/>
    </source>
</evidence>
<protein>
    <submittedName>
        <fullName evidence="1">Oxygen sensor protein DosP</fullName>
        <ecNumber evidence="1">3.1.4.52</ecNumber>
    </submittedName>
</protein>
<dbReference type="EMBL" id="CP011452">
    <property type="protein sequence ID" value="AKH44145.1"/>
    <property type="molecule type" value="Genomic_DNA"/>
</dbReference>
<proteinExistence type="predicted"/>
<dbReference type="RefSeq" id="WP_046904535.1">
    <property type="nucleotide sequence ID" value="NZ_CP011452.2"/>
</dbReference>
<dbReference type="GO" id="GO:0071111">
    <property type="term" value="F:cyclic-guanylate-specific phosphodiesterase activity"/>
    <property type="evidence" value="ECO:0007669"/>
    <property type="project" value="UniProtKB-EC"/>
</dbReference>
<dbReference type="EC" id="3.1.4.52" evidence="1"/>
<dbReference type="Pfam" id="PF00563">
    <property type="entry name" value="EAL"/>
    <property type="match status" value="1"/>
</dbReference>
<dbReference type="Gene3D" id="3.30.70.270">
    <property type="match status" value="1"/>
</dbReference>
<accession>A0A0F7KZ83</accession>